<proteinExistence type="predicted"/>
<protein>
    <submittedName>
        <fullName evidence="1">Uncharacterized protein</fullName>
    </submittedName>
</protein>
<sequence>MASYYKILGTETSCNTTNNTFGNNVLVRLWNTDTVAALITGKTGSNTNFTVTLGASQEIVLEKATTDTLTSNNGATAVKGVQVAYRN</sequence>
<dbReference type="EMBL" id="LR798288">
    <property type="protein sequence ID" value="CAB5221344.1"/>
    <property type="molecule type" value="Genomic_DNA"/>
</dbReference>
<gene>
    <name evidence="1" type="ORF">UFOVP247_142</name>
</gene>
<reference evidence="1" key="1">
    <citation type="submission" date="2020-05" db="EMBL/GenBank/DDBJ databases">
        <authorList>
            <person name="Chiriac C."/>
            <person name="Salcher M."/>
            <person name="Ghai R."/>
            <person name="Kavagutti S V."/>
        </authorList>
    </citation>
    <scope>NUCLEOTIDE SEQUENCE</scope>
</reference>
<organism evidence="1">
    <name type="scientific">uncultured Caudovirales phage</name>
    <dbReference type="NCBI Taxonomy" id="2100421"/>
    <lineage>
        <taxon>Viruses</taxon>
        <taxon>Duplodnaviria</taxon>
        <taxon>Heunggongvirae</taxon>
        <taxon>Uroviricota</taxon>
        <taxon>Caudoviricetes</taxon>
        <taxon>Peduoviridae</taxon>
        <taxon>Maltschvirus</taxon>
        <taxon>Maltschvirus maltsch</taxon>
    </lineage>
</organism>
<accession>A0A6J7WZ49</accession>
<name>A0A6J7WZ49_9CAUD</name>
<evidence type="ECO:0000313" key="1">
    <source>
        <dbReference type="EMBL" id="CAB5221344.1"/>
    </source>
</evidence>